<gene>
    <name evidence="2" type="ORF">H839_09553</name>
</gene>
<keyword evidence="1" id="KW-1133">Transmembrane helix</keyword>
<dbReference type="AlphaFoldDB" id="A0ABC9VEH7"/>
<evidence type="ECO:0000256" key="1">
    <source>
        <dbReference type="SAM" id="Phobius"/>
    </source>
</evidence>
<protein>
    <submittedName>
        <fullName evidence="2">Uncharacterized protein</fullName>
    </submittedName>
</protein>
<dbReference type="EMBL" id="AOTZ01000005">
    <property type="protein sequence ID" value="EZP76831.1"/>
    <property type="molecule type" value="Genomic_DNA"/>
</dbReference>
<accession>A0ABC9VEH7</accession>
<sequence length="51" mass="5712">MAPIELFAWTLSSILGISFIISLVVVSRKPRYIAEMELKSPDSPEKNECNS</sequence>
<dbReference type="Proteomes" id="UP000023566">
    <property type="component" value="Chromosome"/>
</dbReference>
<name>A0ABC9VEH7_9BACL</name>
<keyword evidence="3" id="KW-1185">Reference proteome</keyword>
<evidence type="ECO:0000313" key="2">
    <source>
        <dbReference type="EMBL" id="EZP76831.1"/>
    </source>
</evidence>
<comment type="caution">
    <text evidence="2">The sequence shown here is derived from an EMBL/GenBank/DDBJ whole genome shotgun (WGS) entry which is preliminary data.</text>
</comment>
<evidence type="ECO:0000313" key="3">
    <source>
        <dbReference type="Proteomes" id="UP000023566"/>
    </source>
</evidence>
<proteinExistence type="predicted"/>
<keyword evidence="1" id="KW-0472">Membrane</keyword>
<reference evidence="2 3" key="1">
    <citation type="journal article" date="2014" name="Appl. Microbiol. Biotechnol.">
        <title>Transformable facultative thermophile Geobacillus stearothermophilus NUB3621 as a host strain for metabolic engineering.</title>
        <authorList>
            <person name="Blanchard K."/>
            <person name="Robic S."/>
            <person name="Matsumura I."/>
        </authorList>
    </citation>
    <scope>NUCLEOTIDE SEQUENCE [LARGE SCALE GENOMIC DNA]</scope>
    <source>
        <strain evidence="2 3">NUB3621</strain>
    </source>
</reference>
<dbReference type="RefSeq" id="WP_186003849.1">
    <property type="nucleotide sequence ID" value="NZ_CM002692.1"/>
</dbReference>
<keyword evidence="1" id="KW-0812">Transmembrane</keyword>
<feature type="transmembrane region" description="Helical" evidence="1">
    <location>
        <begin position="6"/>
        <end position="26"/>
    </location>
</feature>
<organism evidence="2 3">
    <name type="scientific">Parageobacillus genomosp. 1</name>
    <dbReference type="NCBI Taxonomy" id="1295642"/>
    <lineage>
        <taxon>Bacteria</taxon>
        <taxon>Bacillati</taxon>
        <taxon>Bacillota</taxon>
        <taxon>Bacilli</taxon>
        <taxon>Bacillales</taxon>
        <taxon>Anoxybacillaceae</taxon>
        <taxon>Parageobacillus</taxon>
    </lineage>
</organism>